<name>A0A831LLR9_9BACT</name>
<accession>A0A831LLR9</accession>
<gene>
    <name evidence="1" type="ORF">ENN94_05230</name>
</gene>
<feature type="non-terminal residue" evidence="1">
    <location>
        <position position="89"/>
    </location>
</feature>
<dbReference type="EMBL" id="DSDO01000359">
    <property type="protein sequence ID" value="HDR47087.1"/>
    <property type="molecule type" value="Genomic_DNA"/>
</dbReference>
<evidence type="ECO:0000313" key="1">
    <source>
        <dbReference type="EMBL" id="HDR47087.1"/>
    </source>
</evidence>
<protein>
    <submittedName>
        <fullName evidence="1">Uncharacterized protein</fullName>
    </submittedName>
</protein>
<organism evidence="1">
    <name type="scientific">Geoalkalibacter subterraneus</name>
    <dbReference type="NCBI Taxonomy" id="483547"/>
    <lineage>
        <taxon>Bacteria</taxon>
        <taxon>Pseudomonadati</taxon>
        <taxon>Thermodesulfobacteriota</taxon>
        <taxon>Desulfuromonadia</taxon>
        <taxon>Desulfuromonadales</taxon>
        <taxon>Geoalkalibacteraceae</taxon>
        <taxon>Geoalkalibacter</taxon>
    </lineage>
</organism>
<reference evidence="1" key="1">
    <citation type="journal article" date="2020" name="mSystems">
        <title>Genome- and Community-Level Interaction Insights into Carbon Utilization and Element Cycling Functions of Hydrothermarchaeota in Hydrothermal Sediment.</title>
        <authorList>
            <person name="Zhou Z."/>
            <person name="Liu Y."/>
            <person name="Xu W."/>
            <person name="Pan J."/>
            <person name="Luo Z.H."/>
            <person name="Li M."/>
        </authorList>
    </citation>
    <scope>NUCLEOTIDE SEQUENCE [LARGE SCALE GENOMIC DNA]</scope>
    <source>
        <strain evidence="1">SpSt-1220</strain>
    </source>
</reference>
<sequence length="89" mass="9871">MGLIFSAIVLAAYQIIFGSSYGALVENVAIALFVDPSLVLFYVVEQLHDYKTISVEQEKEMEALCRQDHAVAAYCAKVSIMGRRLIKAE</sequence>
<dbReference type="AlphaFoldDB" id="A0A831LLR9"/>
<dbReference type="Proteomes" id="UP000886162">
    <property type="component" value="Unassembled WGS sequence"/>
</dbReference>
<proteinExistence type="predicted"/>
<comment type="caution">
    <text evidence="1">The sequence shown here is derived from an EMBL/GenBank/DDBJ whole genome shotgun (WGS) entry which is preliminary data.</text>
</comment>